<evidence type="ECO:0000256" key="1">
    <source>
        <dbReference type="SAM" id="Phobius"/>
    </source>
</evidence>
<name>A0A1R3IT40_COCAP</name>
<dbReference type="Proteomes" id="UP000188268">
    <property type="component" value="Unassembled WGS sequence"/>
</dbReference>
<gene>
    <name evidence="2" type="ORF">CCACVL1_10031</name>
</gene>
<dbReference type="Gramene" id="OMO85736">
    <property type="protein sequence ID" value="OMO85736"/>
    <property type="gene ID" value="CCACVL1_10031"/>
</dbReference>
<organism evidence="2 3">
    <name type="scientific">Corchorus capsularis</name>
    <name type="common">Jute</name>
    <dbReference type="NCBI Taxonomy" id="210143"/>
    <lineage>
        <taxon>Eukaryota</taxon>
        <taxon>Viridiplantae</taxon>
        <taxon>Streptophyta</taxon>
        <taxon>Embryophyta</taxon>
        <taxon>Tracheophyta</taxon>
        <taxon>Spermatophyta</taxon>
        <taxon>Magnoliopsida</taxon>
        <taxon>eudicotyledons</taxon>
        <taxon>Gunneridae</taxon>
        <taxon>Pentapetalae</taxon>
        <taxon>rosids</taxon>
        <taxon>malvids</taxon>
        <taxon>Malvales</taxon>
        <taxon>Malvaceae</taxon>
        <taxon>Grewioideae</taxon>
        <taxon>Apeibeae</taxon>
        <taxon>Corchorus</taxon>
    </lineage>
</organism>
<keyword evidence="1" id="KW-0812">Transmembrane</keyword>
<feature type="non-terminal residue" evidence="2">
    <location>
        <position position="1"/>
    </location>
</feature>
<protein>
    <submittedName>
        <fullName evidence="2">Uncharacterized protein</fullName>
    </submittedName>
</protein>
<proteinExistence type="predicted"/>
<dbReference type="AlphaFoldDB" id="A0A1R3IT40"/>
<evidence type="ECO:0000313" key="2">
    <source>
        <dbReference type="EMBL" id="OMO85736.1"/>
    </source>
</evidence>
<keyword evidence="1" id="KW-1133">Transmembrane helix</keyword>
<keyword evidence="1" id="KW-0472">Membrane</keyword>
<dbReference type="EMBL" id="AWWV01009567">
    <property type="protein sequence ID" value="OMO85736.1"/>
    <property type="molecule type" value="Genomic_DNA"/>
</dbReference>
<comment type="caution">
    <text evidence="2">The sequence shown here is derived from an EMBL/GenBank/DDBJ whole genome shotgun (WGS) entry which is preliminary data.</text>
</comment>
<feature type="transmembrane region" description="Helical" evidence="1">
    <location>
        <begin position="20"/>
        <end position="44"/>
    </location>
</feature>
<accession>A0A1R3IT40</accession>
<reference evidence="2 3" key="1">
    <citation type="submission" date="2013-09" db="EMBL/GenBank/DDBJ databases">
        <title>Corchorus capsularis genome sequencing.</title>
        <authorList>
            <person name="Alam M."/>
            <person name="Haque M.S."/>
            <person name="Islam M.S."/>
            <person name="Emdad E.M."/>
            <person name="Islam M.M."/>
            <person name="Ahmed B."/>
            <person name="Halim A."/>
            <person name="Hossen Q.M.M."/>
            <person name="Hossain M.Z."/>
            <person name="Ahmed R."/>
            <person name="Khan M.M."/>
            <person name="Islam R."/>
            <person name="Rashid M.M."/>
            <person name="Khan S.A."/>
            <person name="Rahman M.S."/>
            <person name="Alam M."/>
        </authorList>
    </citation>
    <scope>NUCLEOTIDE SEQUENCE [LARGE SCALE GENOMIC DNA]</scope>
    <source>
        <strain evidence="3">cv. CVL-1</strain>
        <tissue evidence="2">Whole seedling</tissue>
    </source>
</reference>
<sequence length="45" mass="4936">ASSPSLEADFGFRFSFFDSLILLQELAAPFTPVLFIGAATSFFCR</sequence>
<evidence type="ECO:0000313" key="3">
    <source>
        <dbReference type="Proteomes" id="UP000188268"/>
    </source>
</evidence>
<keyword evidence="3" id="KW-1185">Reference proteome</keyword>